<dbReference type="AlphaFoldDB" id="A0A4Y2EBG0"/>
<evidence type="ECO:0000256" key="1">
    <source>
        <dbReference type="SAM" id="MobiDB-lite"/>
    </source>
</evidence>
<protein>
    <submittedName>
        <fullName evidence="2">Uncharacterized protein</fullName>
    </submittedName>
</protein>
<proteinExistence type="predicted"/>
<accession>A0A4Y2EBG0</accession>
<feature type="compositionally biased region" description="Polar residues" evidence="1">
    <location>
        <begin position="1"/>
        <end position="11"/>
    </location>
</feature>
<evidence type="ECO:0000313" key="2">
    <source>
        <dbReference type="EMBL" id="GBM25629.1"/>
    </source>
</evidence>
<gene>
    <name evidence="2" type="ORF">AVEN_82748_1</name>
</gene>
<dbReference type="Proteomes" id="UP000499080">
    <property type="component" value="Unassembled WGS sequence"/>
</dbReference>
<dbReference type="OrthoDB" id="616263at2759"/>
<organism evidence="2 3">
    <name type="scientific">Araneus ventricosus</name>
    <name type="common">Orbweaver spider</name>
    <name type="synonym">Epeira ventricosa</name>
    <dbReference type="NCBI Taxonomy" id="182803"/>
    <lineage>
        <taxon>Eukaryota</taxon>
        <taxon>Metazoa</taxon>
        <taxon>Ecdysozoa</taxon>
        <taxon>Arthropoda</taxon>
        <taxon>Chelicerata</taxon>
        <taxon>Arachnida</taxon>
        <taxon>Araneae</taxon>
        <taxon>Araneomorphae</taxon>
        <taxon>Entelegynae</taxon>
        <taxon>Araneoidea</taxon>
        <taxon>Araneidae</taxon>
        <taxon>Araneus</taxon>
    </lineage>
</organism>
<evidence type="ECO:0000313" key="3">
    <source>
        <dbReference type="Proteomes" id="UP000499080"/>
    </source>
</evidence>
<name>A0A4Y2EBG0_ARAVE</name>
<reference evidence="2 3" key="1">
    <citation type="journal article" date="2019" name="Sci. Rep.">
        <title>Orb-weaving spider Araneus ventricosus genome elucidates the spidroin gene catalogue.</title>
        <authorList>
            <person name="Kono N."/>
            <person name="Nakamura H."/>
            <person name="Ohtoshi R."/>
            <person name="Moran D.A.P."/>
            <person name="Shinohara A."/>
            <person name="Yoshida Y."/>
            <person name="Fujiwara M."/>
            <person name="Mori M."/>
            <person name="Tomita M."/>
            <person name="Arakawa K."/>
        </authorList>
    </citation>
    <scope>NUCLEOTIDE SEQUENCE [LARGE SCALE GENOMIC DNA]</scope>
</reference>
<sequence>MCRTVKSISRNHSGKNRCPASEGSSSQPAAPLHCFGSDVSKFFTAFRTSSLLWKSNEEVRQAVKNFLLSLGTDIYQDGFLKLISRYDKCCGKNSQKFVFFMPLHVSDCNKASL</sequence>
<dbReference type="EMBL" id="BGPR01000542">
    <property type="protein sequence ID" value="GBM25629.1"/>
    <property type="molecule type" value="Genomic_DNA"/>
</dbReference>
<keyword evidence="3" id="KW-1185">Reference proteome</keyword>
<feature type="region of interest" description="Disordered" evidence="1">
    <location>
        <begin position="1"/>
        <end position="28"/>
    </location>
</feature>
<comment type="caution">
    <text evidence="2">The sequence shown here is derived from an EMBL/GenBank/DDBJ whole genome shotgun (WGS) entry which is preliminary data.</text>
</comment>